<feature type="transmembrane region" description="Helical" evidence="4">
    <location>
        <begin position="41"/>
        <end position="62"/>
    </location>
</feature>
<feature type="region of interest" description="Disordered" evidence="3">
    <location>
        <begin position="1"/>
        <end position="34"/>
    </location>
</feature>
<reference evidence="5 6" key="1">
    <citation type="submission" date="2024-10" db="EMBL/GenBank/DDBJ databases">
        <title>The Natural Products Discovery Center: Release of the First 8490 Sequenced Strains for Exploring Actinobacteria Biosynthetic Diversity.</title>
        <authorList>
            <person name="Kalkreuter E."/>
            <person name="Kautsar S.A."/>
            <person name="Yang D."/>
            <person name="Bader C.D."/>
            <person name="Teijaro C.N."/>
            <person name="Fluegel L."/>
            <person name="Davis C.M."/>
            <person name="Simpson J.R."/>
            <person name="Lauterbach L."/>
            <person name="Steele A.D."/>
            <person name="Gui C."/>
            <person name="Meng S."/>
            <person name="Li G."/>
            <person name="Viehrig K."/>
            <person name="Ye F."/>
            <person name="Su P."/>
            <person name="Kiefer A.F."/>
            <person name="Nichols A."/>
            <person name="Cepeda A.J."/>
            <person name="Yan W."/>
            <person name="Fan B."/>
            <person name="Jiang Y."/>
            <person name="Adhikari A."/>
            <person name="Zheng C.-J."/>
            <person name="Schuster L."/>
            <person name="Cowan T.M."/>
            <person name="Smanski M.J."/>
            <person name="Chevrette M.G."/>
            <person name="De Carvalho L.P.S."/>
            <person name="Shen B."/>
        </authorList>
    </citation>
    <scope>NUCLEOTIDE SEQUENCE [LARGE SCALE GENOMIC DNA]</scope>
    <source>
        <strain evidence="5 6">NPDC020568</strain>
    </source>
</reference>
<proteinExistence type="predicted"/>
<comment type="subcellular location">
    <subcellularLocation>
        <location evidence="1">Membrane</location>
    </subcellularLocation>
</comment>
<evidence type="ECO:0000256" key="4">
    <source>
        <dbReference type="SAM" id="Phobius"/>
    </source>
</evidence>
<gene>
    <name evidence="5" type="ORF">ACH4WX_25640</name>
</gene>
<evidence type="ECO:0000256" key="1">
    <source>
        <dbReference type="ARBA" id="ARBA00004370"/>
    </source>
</evidence>
<dbReference type="EMBL" id="JBIRUQ010000007">
    <property type="protein sequence ID" value="MFI1464119.1"/>
    <property type="molecule type" value="Genomic_DNA"/>
</dbReference>
<feature type="compositionally biased region" description="Low complexity" evidence="3">
    <location>
        <begin position="11"/>
        <end position="24"/>
    </location>
</feature>
<dbReference type="RefSeq" id="WP_051158287.1">
    <property type="nucleotide sequence ID" value="NZ_JBIRUQ010000007.1"/>
</dbReference>
<dbReference type="Proteomes" id="UP001611263">
    <property type="component" value="Unassembled WGS sequence"/>
</dbReference>
<evidence type="ECO:0000256" key="3">
    <source>
        <dbReference type="SAM" id="MobiDB-lite"/>
    </source>
</evidence>
<evidence type="ECO:0000313" key="6">
    <source>
        <dbReference type="Proteomes" id="UP001611263"/>
    </source>
</evidence>
<keyword evidence="4" id="KW-1133">Transmembrane helix</keyword>
<dbReference type="GeneID" id="93508556"/>
<comment type="caution">
    <text evidence="5">The sequence shown here is derived from an EMBL/GenBank/DDBJ whole genome shotgun (WGS) entry which is preliminary data.</text>
</comment>
<keyword evidence="4" id="KW-0812">Transmembrane</keyword>
<dbReference type="PANTHER" id="PTHR37042:SF4">
    <property type="entry name" value="OUTER MEMBRANE PROTEIN RV1973"/>
    <property type="match status" value="1"/>
</dbReference>
<evidence type="ECO:0000313" key="5">
    <source>
        <dbReference type="EMBL" id="MFI1464119.1"/>
    </source>
</evidence>
<evidence type="ECO:0008006" key="7">
    <source>
        <dbReference type="Google" id="ProtNLM"/>
    </source>
</evidence>
<dbReference type="PANTHER" id="PTHR37042">
    <property type="entry name" value="OUTER MEMBRANE PROTEIN RV1973"/>
    <property type="match status" value="1"/>
</dbReference>
<sequence>MTSPEEPTPDPDTGTPGPDATTEAVQETGRGTTTFGRPARLLAGVLAVLLIAATGVAGVLGWEWKDRRDTDRAATAALAAAQQYAVALTSIDTTEMDADFAAIADGATGEFKSMYTRSAEQLKPLLAQAQSVSKGRVVAASVQSASQDRVVVMLFVDAEITNTTTPQPRLDRNRIIMTMDRVGDRWLAGEVELV</sequence>
<name>A0ABW7TX42_9NOCA</name>
<evidence type="ECO:0000256" key="2">
    <source>
        <dbReference type="ARBA" id="ARBA00023136"/>
    </source>
</evidence>
<accession>A0ABW7TX42</accession>
<keyword evidence="6" id="KW-1185">Reference proteome</keyword>
<protein>
    <recommendedName>
        <fullName evidence="7">Mce-associated membrane protein</fullName>
    </recommendedName>
</protein>
<keyword evidence="2 4" id="KW-0472">Membrane</keyword>
<organism evidence="5 6">
    <name type="scientific">Nocardia carnea</name>
    <dbReference type="NCBI Taxonomy" id="37328"/>
    <lineage>
        <taxon>Bacteria</taxon>
        <taxon>Bacillati</taxon>
        <taxon>Actinomycetota</taxon>
        <taxon>Actinomycetes</taxon>
        <taxon>Mycobacteriales</taxon>
        <taxon>Nocardiaceae</taxon>
        <taxon>Nocardia</taxon>
    </lineage>
</organism>